<dbReference type="InterPro" id="IPR058353">
    <property type="entry name" value="DUF8040"/>
</dbReference>
<dbReference type="Pfam" id="PF26138">
    <property type="entry name" value="DUF8040"/>
    <property type="match status" value="1"/>
</dbReference>
<feature type="domain" description="DUF8040" evidence="3">
    <location>
        <begin position="417"/>
        <end position="511"/>
    </location>
</feature>
<name>A0A6V7Q8G2_ANACO</name>
<dbReference type="Pfam" id="PF12776">
    <property type="entry name" value="Myb_DNA-bind_3"/>
    <property type="match status" value="1"/>
</dbReference>
<reference evidence="4" key="1">
    <citation type="submission" date="2020-07" db="EMBL/GenBank/DDBJ databases">
        <authorList>
            <person name="Lin J."/>
        </authorList>
    </citation>
    <scope>NUCLEOTIDE SEQUENCE</scope>
</reference>
<dbReference type="InterPro" id="IPR024752">
    <property type="entry name" value="Myb/SANT-like_dom"/>
</dbReference>
<sequence length="592" mass="66306">MGVDKNPIPSGDREGSGRVRNQIWTRTANWTEHLDSILLSIMMEEHTLGNYVNGSFTQVAWVRIISSFNSKSNQNLSKNQIKNRLKVLKRLYLTYYTLAHKSGWGWDCVNNIPTAGDPSDWDAVIAENPAYAKCRDKPFAAYKDIEFLSGSTTATGRFAMSSQMPVATIDSSSSSSPGEEDTIMGVREISLNYLSPRFEPGSSSSPIPENVPGNNTSRSSSPPLVPPNVGGSASGSGYSSAGKRPRSPQSSIPPKKQSASAAGRKKKSDIAGEAIVELVEIGKQKLDFVKHMYQQDTSNQSSIPSIEVCMERVYNLPGITDEQALAAGEALMNDKHRRLFMTMKDRLAIRWIERQVSLQDVLYKRNFSVFSSTTLANIMSILDDDDDYWDQVYVILFGQDFLTFSNSLLYKRPCRTRPFTGHQMVCDILNGHPDRGYDQFRMTTTSFVALRDVLLARGLIRGTRYMTADEQLAIFLFCVGHGVANRVLAETFQHSGETISRHFNNVLRGIVMLKDDYLSLPPNNAMVHPRIRDNLNFHPFKVGKDQLQICVYFDGHATVEDLQFQMVNIIWLIRGTQTPTNFLHPTEVSDII</sequence>
<gene>
    <name evidence="4" type="ORF">CB5_LOCUS22705</name>
</gene>
<protein>
    <submittedName>
        <fullName evidence="4">Uncharacterized protein</fullName>
    </submittedName>
</protein>
<evidence type="ECO:0000313" key="4">
    <source>
        <dbReference type="EMBL" id="CAD1839494.1"/>
    </source>
</evidence>
<dbReference type="PANTHER" id="PTHR46929">
    <property type="entry name" value="EXPRESSED PROTEIN"/>
    <property type="match status" value="1"/>
</dbReference>
<feature type="region of interest" description="Disordered" evidence="1">
    <location>
        <begin position="195"/>
        <end position="267"/>
    </location>
</feature>
<feature type="compositionally biased region" description="Low complexity" evidence="1">
    <location>
        <begin position="235"/>
        <end position="262"/>
    </location>
</feature>
<dbReference type="PANTHER" id="PTHR46929:SF3">
    <property type="entry name" value="MYB_SANT-LIKE DOMAIN-CONTAINING PROTEIN"/>
    <property type="match status" value="1"/>
</dbReference>
<proteinExistence type="predicted"/>
<feature type="domain" description="Myb/SANT-like" evidence="2">
    <location>
        <begin position="29"/>
        <end position="122"/>
    </location>
</feature>
<evidence type="ECO:0000259" key="2">
    <source>
        <dbReference type="Pfam" id="PF12776"/>
    </source>
</evidence>
<evidence type="ECO:0000259" key="3">
    <source>
        <dbReference type="Pfam" id="PF26138"/>
    </source>
</evidence>
<feature type="compositionally biased region" description="Polar residues" evidence="1">
    <location>
        <begin position="201"/>
        <end position="222"/>
    </location>
</feature>
<dbReference type="EMBL" id="LR862134">
    <property type="protein sequence ID" value="CAD1839494.1"/>
    <property type="molecule type" value="Genomic_DNA"/>
</dbReference>
<organism evidence="4">
    <name type="scientific">Ananas comosus var. bracteatus</name>
    <name type="common">red pineapple</name>
    <dbReference type="NCBI Taxonomy" id="296719"/>
    <lineage>
        <taxon>Eukaryota</taxon>
        <taxon>Viridiplantae</taxon>
        <taxon>Streptophyta</taxon>
        <taxon>Embryophyta</taxon>
        <taxon>Tracheophyta</taxon>
        <taxon>Spermatophyta</taxon>
        <taxon>Magnoliopsida</taxon>
        <taxon>Liliopsida</taxon>
        <taxon>Poales</taxon>
        <taxon>Bromeliaceae</taxon>
        <taxon>Bromelioideae</taxon>
        <taxon>Ananas</taxon>
    </lineage>
</organism>
<accession>A0A6V7Q8G2</accession>
<evidence type="ECO:0000256" key="1">
    <source>
        <dbReference type="SAM" id="MobiDB-lite"/>
    </source>
</evidence>
<dbReference type="AlphaFoldDB" id="A0A6V7Q8G2"/>